<reference evidence="1 2" key="1">
    <citation type="journal article" date="2015" name="Genome Announc.">
        <title>Complete Genome Sequencing of Stenotrophomonas acidaminiphila ZAC14D2_NAIMI4_2, a Multidrug-Resistant Strain Isolated from Sediments of a Polluted River in Mexico, Uncovers New Antibiotic Resistance Genes and a Novel Class-II Lasso Peptide Biosynthesis Gene Cluster.</title>
        <authorList>
            <person name="Vinuesa P."/>
            <person name="Ochoa-Sanchez L.E."/>
        </authorList>
    </citation>
    <scope>NUCLEOTIDE SEQUENCE [LARGE SCALE GENOMIC DNA]</scope>
    <source>
        <strain evidence="1 2">ZAC14D2_NAIMI4_2</strain>
    </source>
</reference>
<evidence type="ECO:0000313" key="2">
    <source>
        <dbReference type="Proteomes" id="UP000061010"/>
    </source>
</evidence>
<gene>
    <name evidence="1" type="ORF">AOT14_09870</name>
</gene>
<dbReference type="PATRIC" id="fig|128780.6.peg.986"/>
<evidence type="ECO:0000313" key="1">
    <source>
        <dbReference type="EMBL" id="ALJ27403.1"/>
    </source>
</evidence>
<keyword evidence="2" id="KW-1185">Reference proteome</keyword>
<sequence>MFKIIGGVLVYGFALYGLSTFLSKNDWVEADND</sequence>
<protein>
    <submittedName>
        <fullName evidence="1">Uncharacterized protein</fullName>
    </submittedName>
</protein>
<name>A0A0S1AXE3_9GAMM</name>
<dbReference type="KEGG" id="sacz:AOT14_09870"/>
<organism evidence="1 2">
    <name type="scientific">Stenotrophomonas acidaminiphila</name>
    <dbReference type="NCBI Taxonomy" id="128780"/>
    <lineage>
        <taxon>Bacteria</taxon>
        <taxon>Pseudomonadati</taxon>
        <taxon>Pseudomonadota</taxon>
        <taxon>Gammaproteobacteria</taxon>
        <taxon>Lysobacterales</taxon>
        <taxon>Lysobacteraceae</taxon>
        <taxon>Stenotrophomonas</taxon>
    </lineage>
</organism>
<dbReference type="AlphaFoldDB" id="A0A0S1AXE3"/>
<proteinExistence type="predicted"/>
<dbReference type="Proteomes" id="UP000061010">
    <property type="component" value="Chromosome"/>
</dbReference>
<accession>A0A0S1AXE3</accession>
<dbReference type="EMBL" id="CP012900">
    <property type="protein sequence ID" value="ALJ27403.1"/>
    <property type="molecule type" value="Genomic_DNA"/>
</dbReference>